<dbReference type="GO" id="GO:0005506">
    <property type="term" value="F:iron ion binding"/>
    <property type="evidence" value="ECO:0007669"/>
    <property type="project" value="InterPro"/>
</dbReference>
<sequence>MQLQSLYYGLLALLIALLIRKLFARVQQYTTARRLGCQPVRKYPHTLPFGYDLFRKRIQQRDAGRRNQHVLELFREHSPTFEENIFGQRIVQTSDTLNFQAVGTRLDDFGRLERRSVEPFFGRGILSLHGPPWKEARSIVTPLFKRAELMDVGKFQKFVDRMFALIPRDGKTFDMQPLLQKLFLDSSTEFIFGETVDSLRDPSGQSQEFLNAFNQALAGAGKRMAVPGAAYLYVFDKTWREHYRKVHDFIDECIARRLNSDRKQILSDRRERYVLVDGMAQAYRDPVELRFQLLNIFFPARDTTAILVSNTLFCLARHPEHWAELRKQALDLEDQPLTFELLKGLSAFRYTLFESLRLYGPSGQIRRRALRDTTLPRGGGPDGSFPVFVPKGTHVIVDNYPKLRDPQIWGADVEAFRPARFEGKVLGWDFTPFFGGPMICPAVNQVISQSVYLLVRLVTEFERIENRDECWEYVERARMLVESANGIKIALYPAKGSIYNQDKL</sequence>
<keyword evidence="9" id="KW-0732">Signal</keyword>
<reference evidence="10" key="1">
    <citation type="journal article" date="2020" name="Stud. Mycol.">
        <title>101 Dothideomycetes genomes: a test case for predicting lifestyles and emergence of pathogens.</title>
        <authorList>
            <person name="Haridas S."/>
            <person name="Albert R."/>
            <person name="Binder M."/>
            <person name="Bloem J."/>
            <person name="Labutti K."/>
            <person name="Salamov A."/>
            <person name="Andreopoulos B."/>
            <person name="Baker S."/>
            <person name="Barry K."/>
            <person name="Bills G."/>
            <person name="Bluhm B."/>
            <person name="Cannon C."/>
            <person name="Castanera R."/>
            <person name="Culley D."/>
            <person name="Daum C."/>
            <person name="Ezra D."/>
            <person name="Gonzalez J."/>
            <person name="Henrissat B."/>
            <person name="Kuo A."/>
            <person name="Liang C."/>
            <person name="Lipzen A."/>
            <person name="Lutzoni F."/>
            <person name="Magnuson J."/>
            <person name="Mondo S."/>
            <person name="Nolan M."/>
            <person name="Ohm R."/>
            <person name="Pangilinan J."/>
            <person name="Park H.-J."/>
            <person name="Ramirez L."/>
            <person name="Alfaro M."/>
            <person name="Sun H."/>
            <person name="Tritt A."/>
            <person name="Yoshinaga Y."/>
            <person name="Zwiers L.-H."/>
            <person name="Turgeon B."/>
            <person name="Goodwin S."/>
            <person name="Spatafora J."/>
            <person name="Crous P."/>
            <person name="Grigoriev I."/>
        </authorList>
    </citation>
    <scope>NUCLEOTIDE SEQUENCE</scope>
    <source>
        <strain evidence="10">CBS 113389</strain>
    </source>
</reference>
<dbReference type="EMBL" id="MU001631">
    <property type="protein sequence ID" value="KAF2488178.1"/>
    <property type="molecule type" value="Genomic_DNA"/>
</dbReference>
<evidence type="ECO:0000256" key="2">
    <source>
        <dbReference type="ARBA" id="ARBA00010617"/>
    </source>
</evidence>
<dbReference type="Gene3D" id="1.10.630.10">
    <property type="entry name" value="Cytochrome P450"/>
    <property type="match status" value="1"/>
</dbReference>
<keyword evidence="4 8" id="KW-0479">Metal-binding</keyword>
<name>A0A6A6Q6V4_9PEZI</name>
<keyword evidence="3 8" id="KW-0349">Heme</keyword>
<dbReference type="GeneID" id="54472844"/>
<dbReference type="Pfam" id="PF00067">
    <property type="entry name" value="p450"/>
    <property type="match status" value="1"/>
</dbReference>
<dbReference type="SUPFAM" id="SSF48264">
    <property type="entry name" value="Cytochrome P450"/>
    <property type="match status" value="1"/>
</dbReference>
<dbReference type="InterPro" id="IPR001128">
    <property type="entry name" value="Cyt_P450"/>
</dbReference>
<keyword evidence="5" id="KW-0560">Oxidoreductase</keyword>
<feature type="binding site" description="axial binding residue" evidence="8">
    <location>
        <position position="440"/>
    </location>
    <ligand>
        <name>heme</name>
        <dbReference type="ChEBI" id="CHEBI:30413"/>
    </ligand>
    <ligandPart>
        <name>Fe</name>
        <dbReference type="ChEBI" id="CHEBI:18248"/>
    </ligandPart>
</feature>
<evidence type="ECO:0000313" key="11">
    <source>
        <dbReference type="Proteomes" id="UP000799767"/>
    </source>
</evidence>
<keyword evidence="7" id="KW-0503">Monooxygenase</keyword>
<evidence type="ECO:0000256" key="8">
    <source>
        <dbReference type="PIRSR" id="PIRSR602402-1"/>
    </source>
</evidence>
<dbReference type="AlphaFoldDB" id="A0A6A6Q6V4"/>
<dbReference type="InterPro" id="IPR047146">
    <property type="entry name" value="Cyt_P450_E_CYP52_fungi"/>
</dbReference>
<evidence type="ECO:0000256" key="1">
    <source>
        <dbReference type="ARBA" id="ARBA00001971"/>
    </source>
</evidence>
<evidence type="ECO:0000313" key="10">
    <source>
        <dbReference type="EMBL" id="KAF2488178.1"/>
    </source>
</evidence>
<dbReference type="InterPro" id="IPR036396">
    <property type="entry name" value="Cyt_P450_sf"/>
</dbReference>
<gene>
    <name evidence="10" type="ORF">BDY17DRAFT_260675</name>
</gene>
<keyword evidence="11" id="KW-1185">Reference proteome</keyword>
<dbReference type="PRINTS" id="PR00464">
    <property type="entry name" value="EP450II"/>
</dbReference>
<keyword evidence="6 8" id="KW-0408">Iron</keyword>
<proteinExistence type="inferred from homology"/>
<feature type="chain" id="PRO_5025624254" evidence="9">
    <location>
        <begin position="25"/>
        <end position="504"/>
    </location>
</feature>
<dbReference type="PANTHER" id="PTHR24287:SF19">
    <property type="entry name" value="CYTOCHROME P450"/>
    <property type="match status" value="1"/>
</dbReference>
<dbReference type="PANTHER" id="PTHR24287">
    <property type="entry name" value="P450, PUTATIVE (EUROFUNG)-RELATED"/>
    <property type="match status" value="1"/>
</dbReference>
<evidence type="ECO:0000256" key="7">
    <source>
        <dbReference type="ARBA" id="ARBA00023033"/>
    </source>
</evidence>
<comment type="similarity">
    <text evidence="2">Belongs to the cytochrome P450 family.</text>
</comment>
<dbReference type="Proteomes" id="UP000799767">
    <property type="component" value="Unassembled WGS sequence"/>
</dbReference>
<evidence type="ECO:0000256" key="9">
    <source>
        <dbReference type="SAM" id="SignalP"/>
    </source>
</evidence>
<feature type="signal peptide" evidence="9">
    <location>
        <begin position="1"/>
        <end position="24"/>
    </location>
</feature>
<evidence type="ECO:0000256" key="5">
    <source>
        <dbReference type="ARBA" id="ARBA00023002"/>
    </source>
</evidence>
<dbReference type="InterPro" id="IPR002402">
    <property type="entry name" value="Cyt_P450_E_grp-II"/>
</dbReference>
<dbReference type="OrthoDB" id="1470350at2759"/>
<dbReference type="GO" id="GO:0016712">
    <property type="term" value="F:oxidoreductase activity, acting on paired donors, with incorporation or reduction of molecular oxygen, reduced flavin or flavoprotein as one donor, and incorporation of one atom of oxygen"/>
    <property type="evidence" value="ECO:0007669"/>
    <property type="project" value="InterPro"/>
</dbReference>
<dbReference type="PRINTS" id="PR01239">
    <property type="entry name" value="EP450IICYP52"/>
</dbReference>
<dbReference type="InterPro" id="IPR002974">
    <property type="entry name" value="Cyt_P450_E_CYP52_ascomycetes"/>
</dbReference>
<evidence type="ECO:0000256" key="4">
    <source>
        <dbReference type="ARBA" id="ARBA00022723"/>
    </source>
</evidence>
<dbReference type="RefSeq" id="XP_033594747.1">
    <property type="nucleotide sequence ID" value="XM_033731842.1"/>
</dbReference>
<dbReference type="GO" id="GO:0020037">
    <property type="term" value="F:heme binding"/>
    <property type="evidence" value="ECO:0007669"/>
    <property type="project" value="InterPro"/>
</dbReference>
<evidence type="ECO:0000256" key="3">
    <source>
        <dbReference type="ARBA" id="ARBA00022617"/>
    </source>
</evidence>
<organism evidence="10 11">
    <name type="scientific">Neohortaea acidophila</name>
    <dbReference type="NCBI Taxonomy" id="245834"/>
    <lineage>
        <taxon>Eukaryota</taxon>
        <taxon>Fungi</taxon>
        <taxon>Dikarya</taxon>
        <taxon>Ascomycota</taxon>
        <taxon>Pezizomycotina</taxon>
        <taxon>Dothideomycetes</taxon>
        <taxon>Dothideomycetidae</taxon>
        <taxon>Mycosphaerellales</taxon>
        <taxon>Teratosphaeriaceae</taxon>
        <taxon>Neohortaea</taxon>
    </lineage>
</organism>
<accession>A0A6A6Q6V4</accession>
<protein>
    <submittedName>
        <fullName evidence="10">Cytochrome P450</fullName>
    </submittedName>
</protein>
<comment type="cofactor">
    <cofactor evidence="1 8">
        <name>heme</name>
        <dbReference type="ChEBI" id="CHEBI:30413"/>
    </cofactor>
</comment>
<evidence type="ECO:0000256" key="6">
    <source>
        <dbReference type="ARBA" id="ARBA00023004"/>
    </source>
</evidence>